<dbReference type="PATRIC" id="fig|1227465.4.peg.1121"/>
<feature type="compositionally biased region" description="Acidic residues" evidence="1">
    <location>
        <begin position="88"/>
        <end position="102"/>
    </location>
</feature>
<feature type="compositionally biased region" description="Basic and acidic residues" evidence="1">
    <location>
        <begin position="1"/>
        <end position="21"/>
    </location>
</feature>
<comment type="caution">
    <text evidence="2">The sequence shown here is derived from an EMBL/GenBank/DDBJ whole genome shotgun (WGS) entry which is preliminary data.</text>
</comment>
<dbReference type="EMBL" id="AOJK01000025">
    <property type="protein sequence ID" value="ELZ45902.1"/>
    <property type="molecule type" value="Genomic_DNA"/>
</dbReference>
<dbReference type="OrthoDB" id="330530at2157"/>
<protein>
    <submittedName>
        <fullName evidence="2">Uncharacterized protein</fullName>
    </submittedName>
</protein>
<gene>
    <name evidence="2" type="ORF">C463_05710</name>
</gene>
<sequence>MTDPRSGADRGDDRRDGGETHRHSRRASRRGVLAVGAAGLLAGCLVTSEEEDGADARQTGDGAGGDESDADGGDGTGSDGDGGSGDDSGSDGDDESTPDEVGPDGSGLVVTDATVLDVSDGGSRTTVRARLTVENAGRFEYGTVEFRVDAYATPAGSDEREAVGFEYDTERFTGDDRFGGSQTRRFTVEITFPSRRSSVRPESDRYAVDAAVRRAEPI</sequence>
<name>M0EG88_9EURY</name>
<proteinExistence type="predicted"/>
<dbReference type="STRING" id="1227465.C463_05710"/>
<feature type="region of interest" description="Disordered" evidence="1">
    <location>
        <begin position="1"/>
        <end position="33"/>
    </location>
</feature>
<organism evidence="2 3">
    <name type="scientific">Halorubrum californiense DSM 19288</name>
    <dbReference type="NCBI Taxonomy" id="1227465"/>
    <lineage>
        <taxon>Archaea</taxon>
        <taxon>Methanobacteriati</taxon>
        <taxon>Methanobacteriota</taxon>
        <taxon>Stenosarchaea group</taxon>
        <taxon>Halobacteria</taxon>
        <taxon>Halobacteriales</taxon>
        <taxon>Haloferacaceae</taxon>
        <taxon>Halorubrum</taxon>
    </lineage>
</organism>
<accession>M0EG88</accession>
<feature type="compositionally biased region" description="Gly residues" evidence="1">
    <location>
        <begin position="73"/>
        <end position="86"/>
    </location>
</feature>
<evidence type="ECO:0000256" key="1">
    <source>
        <dbReference type="SAM" id="MobiDB-lite"/>
    </source>
</evidence>
<reference evidence="2 3" key="1">
    <citation type="journal article" date="2014" name="PLoS Genet.">
        <title>Phylogenetically driven sequencing of extremely halophilic archaea reveals strategies for static and dynamic osmo-response.</title>
        <authorList>
            <person name="Becker E.A."/>
            <person name="Seitzer P.M."/>
            <person name="Tritt A."/>
            <person name="Larsen D."/>
            <person name="Krusor M."/>
            <person name="Yao A.I."/>
            <person name="Wu D."/>
            <person name="Madern D."/>
            <person name="Eisen J.A."/>
            <person name="Darling A.E."/>
            <person name="Facciotti M.T."/>
        </authorList>
    </citation>
    <scope>NUCLEOTIDE SEQUENCE [LARGE SCALE GENOMIC DNA]</scope>
    <source>
        <strain evidence="2 3">DSM 19288</strain>
    </source>
</reference>
<dbReference type="RefSeq" id="WP_008441817.1">
    <property type="nucleotide sequence ID" value="NZ_AOJK01000025.1"/>
</dbReference>
<dbReference type="Proteomes" id="UP000011586">
    <property type="component" value="Unassembled WGS sequence"/>
</dbReference>
<keyword evidence="3" id="KW-1185">Reference proteome</keyword>
<dbReference type="AlphaFoldDB" id="M0EG88"/>
<feature type="region of interest" description="Disordered" evidence="1">
    <location>
        <begin position="48"/>
        <end position="124"/>
    </location>
</feature>
<evidence type="ECO:0000313" key="3">
    <source>
        <dbReference type="Proteomes" id="UP000011586"/>
    </source>
</evidence>
<evidence type="ECO:0000313" key="2">
    <source>
        <dbReference type="EMBL" id="ELZ45902.1"/>
    </source>
</evidence>